<dbReference type="Gramene" id="ONI29133">
    <property type="protein sequence ID" value="ONI29133"/>
    <property type="gene ID" value="PRUPE_1G182900"/>
</dbReference>
<dbReference type="Gramene" id="ONI29136">
    <property type="protein sequence ID" value="ONI29136"/>
    <property type="gene ID" value="PRUPE_1G182900"/>
</dbReference>
<dbReference type="EMBL" id="CM007651">
    <property type="protein sequence ID" value="ONI29134.1"/>
    <property type="molecule type" value="Genomic_DNA"/>
</dbReference>
<dbReference type="Gramene" id="ONI29141">
    <property type="protein sequence ID" value="ONI29141"/>
    <property type="gene ID" value="PRUPE_1G182900"/>
</dbReference>
<dbReference type="Gramene" id="ONI29138">
    <property type="protein sequence ID" value="ONI29138"/>
    <property type="gene ID" value="PRUPE_1G182900"/>
</dbReference>
<evidence type="ECO:0000313" key="2">
    <source>
        <dbReference type="EMBL" id="ONI29140.1"/>
    </source>
</evidence>
<dbReference type="Gramene" id="ONI29140">
    <property type="protein sequence ID" value="ONI29140"/>
    <property type="gene ID" value="PRUPE_1G182900"/>
</dbReference>
<dbReference type="Gramene" id="ONI29145">
    <property type="protein sequence ID" value="ONI29145"/>
    <property type="gene ID" value="PRUPE_1G182900"/>
</dbReference>
<organism evidence="2 3">
    <name type="scientific">Prunus persica</name>
    <name type="common">Peach</name>
    <name type="synonym">Amygdalus persica</name>
    <dbReference type="NCBI Taxonomy" id="3760"/>
    <lineage>
        <taxon>Eukaryota</taxon>
        <taxon>Viridiplantae</taxon>
        <taxon>Streptophyta</taxon>
        <taxon>Embryophyta</taxon>
        <taxon>Tracheophyta</taxon>
        <taxon>Spermatophyta</taxon>
        <taxon>Magnoliopsida</taxon>
        <taxon>eudicotyledons</taxon>
        <taxon>Gunneridae</taxon>
        <taxon>Pentapetalae</taxon>
        <taxon>rosids</taxon>
        <taxon>fabids</taxon>
        <taxon>Rosales</taxon>
        <taxon>Rosaceae</taxon>
        <taxon>Amygdaloideae</taxon>
        <taxon>Amygdaleae</taxon>
        <taxon>Prunus</taxon>
    </lineage>
</organism>
<evidence type="ECO:0000256" key="1">
    <source>
        <dbReference type="SAM" id="MobiDB-lite"/>
    </source>
</evidence>
<dbReference type="EMBL" id="CM007651">
    <property type="protein sequence ID" value="ONI29135.1"/>
    <property type="molecule type" value="Genomic_DNA"/>
</dbReference>
<dbReference type="EMBL" id="CM007651">
    <property type="protein sequence ID" value="ONI29139.1"/>
    <property type="molecule type" value="Genomic_DNA"/>
</dbReference>
<dbReference type="Proteomes" id="UP000006882">
    <property type="component" value="Chromosome G1"/>
</dbReference>
<dbReference type="Gramene" id="ONI29143">
    <property type="protein sequence ID" value="ONI29143"/>
    <property type="gene ID" value="PRUPE_1G182900"/>
</dbReference>
<dbReference type="Gramene" id="ONI29134">
    <property type="protein sequence ID" value="ONI29134"/>
    <property type="gene ID" value="PRUPE_1G182900"/>
</dbReference>
<dbReference type="EMBL" id="CM007651">
    <property type="protein sequence ID" value="ONI29140.1"/>
    <property type="molecule type" value="Genomic_DNA"/>
</dbReference>
<dbReference type="EMBL" id="CM007651">
    <property type="protein sequence ID" value="ONI29143.1"/>
    <property type="molecule type" value="Genomic_DNA"/>
</dbReference>
<dbReference type="EMBL" id="CM007651">
    <property type="protein sequence ID" value="ONI29138.1"/>
    <property type="molecule type" value="Genomic_DNA"/>
</dbReference>
<accession>A0A251R0C9</accession>
<name>A0A251R0C9_PRUPE</name>
<dbReference type="Gramene" id="ONI29137">
    <property type="protein sequence ID" value="ONI29137"/>
    <property type="gene ID" value="PRUPE_1G182900"/>
</dbReference>
<dbReference type="EMBL" id="CM007651">
    <property type="protein sequence ID" value="ONI29132.1"/>
    <property type="molecule type" value="Genomic_DNA"/>
</dbReference>
<reference evidence="2 3" key="1">
    <citation type="journal article" date="2013" name="Nat. Genet.">
        <title>The high-quality draft genome of peach (Prunus persica) identifies unique patterns of genetic diversity, domestication and genome evolution.</title>
        <authorList>
            <consortium name="International Peach Genome Initiative"/>
            <person name="Verde I."/>
            <person name="Abbott A.G."/>
            <person name="Scalabrin S."/>
            <person name="Jung S."/>
            <person name="Shu S."/>
            <person name="Marroni F."/>
            <person name="Zhebentyayeva T."/>
            <person name="Dettori M.T."/>
            <person name="Grimwood J."/>
            <person name="Cattonaro F."/>
            <person name="Zuccolo A."/>
            <person name="Rossini L."/>
            <person name="Jenkins J."/>
            <person name="Vendramin E."/>
            <person name="Meisel L.A."/>
            <person name="Decroocq V."/>
            <person name="Sosinski B."/>
            <person name="Prochnik S."/>
            <person name="Mitros T."/>
            <person name="Policriti A."/>
            <person name="Cipriani G."/>
            <person name="Dondini L."/>
            <person name="Ficklin S."/>
            <person name="Goodstein D.M."/>
            <person name="Xuan P."/>
            <person name="Del Fabbro C."/>
            <person name="Aramini V."/>
            <person name="Copetti D."/>
            <person name="Gonzalez S."/>
            <person name="Horner D.S."/>
            <person name="Falchi R."/>
            <person name="Lucas S."/>
            <person name="Mica E."/>
            <person name="Maldonado J."/>
            <person name="Lazzari B."/>
            <person name="Bielenberg D."/>
            <person name="Pirona R."/>
            <person name="Miculan M."/>
            <person name="Barakat A."/>
            <person name="Testolin R."/>
            <person name="Stella A."/>
            <person name="Tartarini S."/>
            <person name="Tonutti P."/>
            <person name="Arus P."/>
            <person name="Orellana A."/>
            <person name="Wells C."/>
            <person name="Main D."/>
            <person name="Vizzotto G."/>
            <person name="Silva H."/>
            <person name="Salamini F."/>
            <person name="Schmutz J."/>
            <person name="Morgante M."/>
            <person name="Rokhsar D.S."/>
        </authorList>
    </citation>
    <scope>NUCLEOTIDE SEQUENCE [LARGE SCALE GENOMIC DNA]</scope>
    <source>
        <strain evidence="3">cv. Nemared</strain>
    </source>
</reference>
<dbReference type="Gramene" id="ONI29131">
    <property type="protein sequence ID" value="ONI29131"/>
    <property type="gene ID" value="PRUPE_1G182900"/>
</dbReference>
<dbReference type="EMBL" id="CM007651">
    <property type="protein sequence ID" value="ONI29141.1"/>
    <property type="molecule type" value="Genomic_DNA"/>
</dbReference>
<dbReference type="OrthoDB" id="10418868at2759"/>
<reference evidence="2" key="2">
    <citation type="submission" date="2016-12" db="EMBL/GenBank/DDBJ databases">
        <title>WGS assembly of Prunus persica.</title>
        <authorList>
            <person name="Verde I."/>
            <person name="Jenkins J."/>
            <person name="Dondini L."/>
            <person name="Micali S."/>
            <person name="Pagliarani G."/>
            <person name="Vendramin E."/>
            <person name="Paris R."/>
            <person name="Aramini V."/>
            <person name="Gazza L."/>
            <person name="Rossini L."/>
            <person name="Bassi D."/>
            <person name="Troggio M."/>
            <person name="Shu S."/>
            <person name="Grimwood J.H."/>
            <person name="Tartarini S."/>
            <person name="Dettori M.T."/>
            <person name="Schmutz J."/>
        </authorList>
    </citation>
    <scope>NUCLEOTIDE SEQUENCE</scope>
</reference>
<dbReference type="EMBL" id="CM007651">
    <property type="protein sequence ID" value="ONI29133.1"/>
    <property type="molecule type" value="Genomic_DNA"/>
</dbReference>
<dbReference type="Gramene" id="ONI29135">
    <property type="protein sequence ID" value="ONI29135"/>
    <property type="gene ID" value="PRUPE_1G182900"/>
</dbReference>
<dbReference type="Gramene" id="ONI29142">
    <property type="protein sequence ID" value="ONI29142"/>
    <property type="gene ID" value="PRUPE_1G182900"/>
</dbReference>
<dbReference type="Gramene" id="ONI29132">
    <property type="protein sequence ID" value="ONI29132"/>
    <property type="gene ID" value="PRUPE_1G182900"/>
</dbReference>
<gene>
    <name evidence="2" type="ORF">PRUPE_1G182900</name>
</gene>
<dbReference type="Gramene" id="ONI29139">
    <property type="protein sequence ID" value="ONI29139"/>
    <property type="gene ID" value="PRUPE_1G182900"/>
</dbReference>
<dbReference type="EMBL" id="CM007651">
    <property type="protein sequence ID" value="ONI29144.1"/>
    <property type="molecule type" value="Genomic_DNA"/>
</dbReference>
<sequence>MEEDDGSNRYGATNEIIDLDGAADVGIFEPPNSDVNWSNAVQGQGGGRGESDVGISSCNNLVVDCSNGGQSNIYKNKITAKKGESDVGISSFNNLVVDCSNGGHGQGSREFEGICHNIDCNEITADRSKNVGCENFGNVNYNCKTTSTKDHGKAAGGSSSAQGQGGGGGKKPERDGLNIHRNNIAGDRVPKAYHNFSNFECNLKTTNTEDDGNTNESNISKNKITARYGSSYVGMFNFHNVYVNAGQGQGGCEGNESFFKHKGIGLMLPLDSSAFV</sequence>
<dbReference type="EMBL" id="CM007651">
    <property type="protein sequence ID" value="ONI29142.1"/>
    <property type="molecule type" value="Genomic_DNA"/>
</dbReference>
<dbReference type="EMBL" id="CM007651">
    <property type="protein sequence ID" value="ONI29137.1"/>
    <property type="molecule type" value="Genomic_DNA"/>
</dbReference>
<dbReference type="EMBL" id="CM007651">
    <property type="protein sequence ID" value="ONI29131.1"/>
    <property type="molecule type" value="Genomic_DNA"/>
</dbReference>
<dbReference type="EMBL" id="CM007651">
    <property type="protein sequence ID" value="ONI29136.1"/>
    <property type="molecule type" value="Genomic_DNA"/>
</dbReference>
<dbReference type="AlphaFoldDB" id="A0A251R0C9"/>
<proteinExistence type="predicted"/>
<feature type="region of interest" description="Disordered" evidence="1">
    <location>
        <begin position="150"/>
        <end position="177"/>
    </location>
</feature>
<keyword evidence="3" id="KW-1185">Reference proteome</keyword>
<dbReference type="Gramene" id="ONI29144">
    <property type="protein sequence ID" value="ONI29144"/>
    <property type="gene ID" value="PRUPE_1G182900"/>
</dbReference>
<dbReference type="EMBL" id="CM007651">
    <property type="protein sequence ID" value="ONI29145.1"/>
    <property type="molecule type" value="Genomic_DNA"/>
</dbReference>
<protein>
    <submittedName>
        <fullName evidence="2">Uncharacterized protein</fullName>
    </submittedName>
</protein>
<evidence type="ECO:0000313" key="3">
    <source>
        <dbReference type="Proteomes" id="UP000006882"/>
    </source>
</evidence>